<gene>
    <name evidence="10 13" type="primary">pyrC</name>
    <name evidence="13" type="ORF">BLE401_02135</name>
</gene>
<dbReference type="GO" id="GO:0004151">
    <property type="term" value="F:dihydroorotase activity"/>
    <property type="evidence" value="ECO:0007669"/>
    <property type="project" value="UniProtKB-UniRule"/>
</dbReference>
<keyword evidence="7 10" id="KW-0862">Zinc</keyword>
<dbReference type="EMBL" id="CP018889">
    <property type="protein sequence ID" value="AUI67612.1"/>
    <property type="molecule type" value="Genomic_DNA"/>
</dbReference>
<evidence type="ECO:0000256" key="1">
    <source>
        <dbReference type="ARBA" id="ARBA00002368"/>
    </source>
</evidence>
<evidence type="ECO:0000256" key="11">
    <source>
        <dbReference type="RuleBase" id="RU003440"/>
    </source>
</evidence>
<feature type="binding site" evidence="10">
    <location>
        <position position="219"/>
    </location>
    <ligand>
        <name>substrate</name>
    </ligand>
</feature>
<dbReference type="CDD" id="cd01294">
    <property type="entry name" value="DHOase"/>
    <property type="match status" value="1"/>
</dbReference>
<dbReference type="PANTHER" id="PTHR43137">
    <property type="entry name" value="DIHYDROOROTASE"/>
    <property type="match status" value="1"/>
</dbReference>
<dbReference type="SUPFAM" id="SSF51556">
    <property type="entry name" value="Metallo-dependent hydrolases"/>
    <property type="match status" value="1"/>
</dbReference>
<dbReference type="RefSeq" id="WP_062149298.1">
    <property type="nucleotide sequence ID" value="NZ_CP012373.2"/>
</dbReference>
<dbReference type="KEGG" id="blep:AL038_03875"/>
<feature type="binding site" evidence="10">
    <location>
        <position position="41"/>
    </location>
    <ligand>
        <name>substrate</name>
    </ligand>
</feature>
<evidence type="ECO:0000313" key="13">
    <source>
        <dbReference type="EMBL" id="AUI67612.1"/>
    </source>
</evidence>
<dbReference type="PROSITE" id="PS00482">
    <property type="entry name" value="DIHYDROOROTASE_1"/>
    <property type="match status" value="1"/>
</dbReference>
<evidence type="ECO:0000256" key="6">
    <source>
        <dbReference type="ARBA" id="ARBA00022801"/>
    </source>
</evidence>
<feature type="binding site" evidence="10">
    <location>
        <position position="136"/>
    </location>
    <ligand>
        <name>substrate</name>
    </ligand>
</feature>
<keyword evidence="5 10" id="KW-0479">Metal-binding</keyword>
<evidence type="ECO:0000256" key="10">
    <source>
        <dbReference type="HAMAP-Rule" id="MF_00219"/>
    </source>
</evidence>
<protein>
    <recommendedName>
        <fullName evidence="4 10">Dihydroorotase</fullName>
        <shortName evidence="10">DHOase</shortName>
        <ecNumber evidence="4 10">3.5.2.3</ecNumber>
    </recommendedName>
</protein>
<keyword evidence="14" id="KW-1185">Reference proteome</keyword>
<feature type="binding site" evidence="10">
    <location>
        <begin position="15"/>
        <end position="17"/>
    </location>
    <ligand>
        <name>substrate</name>
    </ligand>
</feature>
<comment type="function">
    <text evidence="1 10">Catalyzes the reversible cyclization of carbamoyl aspartate to dihydroorotate.</text>
</comment>
<dbReference type="FunFam" id="3.20.20.140:FF:000006">
    <property type="entry name" value="Dihydroorotase"/>
    <property type="match status" value="1"/>
</dbReference>
<feature type="domain" description="Amidohydrolase-related" evidence="12">
    <location>
        <begin position="11"/>
        <end position="316"/>
    </location>
</feature>
<dbReference type="PROSITE" id="PS00483">
    <property type="entry name" value="DIHYDROOROTASE_2"/>
    <property type="match status" value="1"/>
</dbReference>
<evidence type="ECO:0000313" key="14">
    <source>
        <dbReference type="Proteomes" id="UP000234271"/>
    </source>
</evidence>
<organism evidence="13 14">
    <name type="scientific">Beggiatoa leptomitoformis</name>
    <dbReference type="NCBI Taxonomy" id="288004"/>
    <lineage>
        <taxon>Bacteria</taxon>
        <taxon>Pseudomonadati</taxon>
        <taxon>Pseudomonadota</taxon>
        <taxon>Gammaproteobacteria</taxon>
        <taxon>Thiotrichales</taxon>
        <taxon>Thiotrichaceae</taxon>
        <taxon>Beggiatoa</taxon>
    </lineage>
</organism>
<dbReference type="STRING" id="288004.AL038_03875"/>
<feature type="binding site" evidence="10">
    <location>
        <position position="15"/>
    </location>
    <ligand>
        <name>Zn(2+)</name>
        <dbReference type="ChEBI" id="CHEBI:29105"/>
        <label>1</label>
    </ligand>
</feature>
<dbReference type="PIRSF" id="PIRSF001237">
    <property type="entry name" value="DHOdimr"/>
    <property type="match status" value="1"/>
</dbReference>
<dbReference type="InterPro" id="IPR004721">
    <property type="entry name" value="DHOdimr"/>
</dbReference>
<feature type="binding site" evidence="10">
    <location>
        <position position="174"/>
    </location>
    <ligand>
        <name>Zn(2+)</name>
        <dbReference type="ChEBI" id="CHEBI:29105"/>
        <label>2</label>
    </ligand>
</feature>
<feature type="binding site" description="via carbamate group" evidence="10">
    <location>
        <position position="99"/>
    </location>
    <ligand>
        <name>Zn(2+)</name>
        <dbReference type="ChEBI" id="CHEBI:29105"/>
        <label>2</label>
    </ligand>
</feature>
<sequence length="345" mass="38489">MTQITLTQPDDWHLHVRDGVAMASVISATARCFARAVIMPNLKPPITTLAQAEAYRQRICSALPEGATFQPLMALYLTDNTNPDEIVRLKASEQVVAIKYYPAGATTNSESGVTDLRKVWHLLETMQQYDVPLLIHGEVTTASVDVFDREKIFIEHILDPIIQAFPALRIVLEHITTLEAVEYISAQADNIAATITAHHLLMNRNDLFNGGVRPHHYCLPILKREQHRQALLQAASSGTPKFFLGTDSAPHARHTKETTCGCAGMFTAPAALELYAEAFEQVNALDKLEGFASFYGADFYRLPRNKRTVTLKKQAWQMPTHWAFGNDEVVPLRAGETIQWQLITG</sequence>
<dbReference type="NCBIfam" id="TIGR00856">
    <property type="entry name" value="pyrC_dimer"/>
    <property type="match status" value="1"/>
</dbReference>
<dbReference type="OrthoDB" id="9808095at2"/>
<keyword evidence="6 10" id="KW-0378">Hydrolase</keyword>
<dbReference type="InterPro" id="IPR002195">
    <property type="entry name" value="Dihydroorotase_CS"/>
</dbReference>
<dbReference type="InterPro" id="IPR006680">
    <property type="entry name" value="Amidohydro-rel"/>
</dbReference>
<feature type="binding site" evidence="10">
    <location>
        <position position="136"/>
    </location>
    <ligand>
        <name>Zn(2+)</name>
        <dbReference type="ChEBI" id="CHEBI:29105"/>
        <label>2</label>
    </ligand>
</feature>
<dbReference type="GO" id="GO:0008270">
    <property type="term" value="F:zinc ion binding"/>
    <property type="evidence" value="ECO:0007669"/>
    <property type="project" value="UniProtKB-UniRule"/>
</dbReference>
<dbReference type="InterPro" id="IPR032466">
    <property type="entry name" value="Metal_Hydrolase"/>
</dbReference>
<dbReference type="GO" id="GO:0005829">
    <property type="term" value="C:cytosol"/>
    <property type="evidence" value="ECO:0007669"/>
    <property type="project" value="TreeGrafter"/>
</dbReference>
<comment type="cofactor">
    <cofactor evidence="10 11">
        <name>Zn(2+)</name>
        <dbReference type="ChEBI" id="CHEBI:29105"/>
    </cofactor>
    <text evidence="10 11">Binds 2 Zn(2+) ions per subunit.</text>
</comment>
<comment type="catalytic activity">
    <reaction evidence="9 10 11">
        <text>(S)-dihydroorotate + H2O = N-carbamoyl-L-aspartate + H(+)</text>
        <dbReference type="Rhea" id="RHEA:24296"/>
        <dbReference type="ChEBI" id="CHEBI:15377"/>
        <dbReference type="ChEBI" id="CHEBI:15378"/>
        <dbReference type="ChEBI" id="CHEBI:30864"/>
        <dbReference type="ChEBI" id="CHEBI:32814"/>
        <dbReference type="EC" id="3.5.2.3"/>
    </reaction>
</comment>
<feature type="active site" evidence="10">
    <location>
        <position position="247"/>
    </location>
</feature>
<evidence type="ECO:0000256" key="9">
    <source>
        <dbReference type="ARBA" id="ARBA00048492"/>
    </source>
</evidence>
<dbReference type="GO" id="GO:0006207">
    <property type="term" value="P:'de novo' pyrimidine nucleobase biosynthetic process"/>
    <property type="evidence" value="ECO:0007669"/>
    <property type="project" value="TreeGrafter"/>
</dbReference>
<dbReference type="GO" id="GO:0044205">
    <property type="term" value="P:'de novo' UMP biosynthetic process"/>
    <property type="evidence" value="ECO:0007669"/>
    <property type="project" value="UniProtKB-UniRule"/>
</dbReference>
<feature type="binding site" evidence="10">
    <location>
        <position position="251"/>
    </location>
    <ligand>
        <name>substrate</name>
    </ligand>
</feature>
<comment type="similarity">
    <text evidence="3 10 11">Belongs to the metallo-dependent hydrolases superfamily. DHOase family. Class II DHOase subfamily.</text>
</comment>
<comment type="pathway">
    <text evidence="2 10 11">Pyrimidine metabolism; UMP biosynthesis via de novo pathway; (S)-dihydroorotate from bicarbonate: step 3/3.</text>
</comment>
<feature type="binding site" evidence="10">
    <location>
        <position position="263"/>
    </location>
    <ligand>
        <name>substrate</name>
    </ligand>
</feature>
<comment type="subunit">
    <text evidence="10">Homodimer.</text>
</comment>
<feature type="modified residue" description="N6-carboxylysine" evidence="10">
    <location>
        <position position="99"/>
    </location>
</feature>
<name>A0A2N9YAZ3_9GAMM</name>
<dbReference type="Proteomes" id="UP000234271">
    <property type="component" value="Chromosome"/>
</dbReference>
<evidence type="ECO:0000256" key="3">
    <source>
        <dbReference type="ARBA" id="ARBA00005631"/>
    </source>
</evidence>
<evidence type="ECO:0000256" key="8">
    <source>
        <dbReference type="ARBA" id="ARBA00022975"/>
    </source>
</evidence>
<dbReference type="Gene3D" id="3.20.20.140">
    <property type="entry name" value="Metal-dependent hydrolases"/>
    <property type="match status" value="1"/>
</dbReference>
<accession>A0A2N9YAZ3</accession>
<evidence type="ECO:0000256" key="7">
    <source>
        <dbReference type="ARBA" id="ARBA00022833"/>
    </source>
</evidence>
<evidence type="ECO:0000259" key="12">
    <source>
        <dbReference type="Pfam" id="PF01979"/>
    </source>
</evidence>
<evidence type="ECO:0000256" key="4">
    <source>
        <dbReference type="ARBA" id="ARBA00012860"/>
    </source>
</evidence>
<dbReference type="PANTHER" id="PTHR43137:SF1">
    <property type="entry name" value="DIHYDROOROTASE"/>
    <property type="match status" value="1"/>
</dbReference>
<evidence type="ECO:0000256" key="5">
    <source>
        <dbReference type="ARBA" id="ARBA00022723"/>
    </source>
</evidence>
<proteinExistence type="inferred from homology"/>
<feature type="binding site" evidence="10">
    <location>
        <position position="247"/>
    </location>
    <ligand>
        <name>Zn(2+)</name>
        <dbReference type="ChEBI" id="CHEBI:29105"/>
        <label>1</label>
    </ligand>
</feature>
<reference evidence="14" key="1">
    <citation type="submission" date="2016-12" db="EMBL/GenBank/DDBJ databases">
        <title>Complete Genome Sequence of Beggiatoa leptomitiformis D-401.</title>
        <authorList>
            <person name="Fomenkov A."/>
            <person name="Vincze T."/>
            <person name="Grabovich M."/>
            <person name="Anton B.P."/>
            <person name="Dubinina G."/>
            <person name="Orlova M."/>
            <person name="Belousova E."/>
            <person name="Roberts R.J."/>
        </authorList>
    </citation>
    <scope>NUCLEOTIDE SEQUENCE [LARGE SCALE GENOMIC DNA]</scope>
    <source>
        <strain evidence="14">D-401</strain>
    </source>
</reference>
<dbReference type="Pfam" id="PF01979">
    <property type="entry name" value="Amidohydro_1"/>
    <property type="match status" value="1"/>
</dbReference>
<dbReference type="AlphaFoldDB" id="A0A2N9YAZ3"/>
<dbReference type="HAMAP" id="MF_00219">
    <property type="entry name" value="PyrC_classII"/>
    <property type="match status" value="1"/>
</dbReference>
<keyword evidence="8 10" id="KW-0665">Pyrimidine biosynthesis</keyword>
<feature type="binding site" description="via carbamate group" evidence="10">
    <location>
        <position position="99"/>
    </location>
    <ligand>
        <name>Zn(2+)</name>
        <dbReference type="ChEBI" id="CHEBI:29105"/>
        <label>1</label>
    </ligand>
</feature>
<dbReference type="EC" id="3.5.2.3" evidence="4 10"/>
<dbReference type="UniPathway" id="UPA00070">
    <property type="reaction ID" value="UER00117"/>
</dbReference>
<feature type="binding site" evidence="10">
    <location>
        <position position="13"/>
    </location>
    <ligand>
        <name>Zn(2+)</name>
        <dbReference type="ChEBI" id="CHEBI:29105"/>
        <label>1</label>
    </ligand>
</feature>
<evidence type="ECO:0000256" key="2">
    <source>
        <dbReference type="ARBA" id="ARBA00004880"/>
    </source>
</evidence>